<evidence type="ECO:0000313" key="2">
    <source>
        <dbReference type="EMBL" id="ALD66307.1"/>
    </source>
</evidence>
<dbReference type="RefSeq" id="WP_053946066.1">
    <property type="nucleotide sequence ID" value="NZ_CP012622.1"/>
</dbReference>
<name>A0A0M4KEC7_9MOLU</name>
<organism evidence="2 3">
    <name type="scientific">Spiroplasma cantharicola</name>
    <dbReference type="NCBI Taxonomy" id="362837"/>
    <lineage>
        <taxon>Bacteria</taxon>
        <taxon>Bacillati</taxon>
        <taxon>Mycoplasmatota</taxon>
        <taxon>Mollicutes</taxon>
        <taxon>Entomoplasmatales</taxon>
        <taxon>Spiroplasmataceae</taxon>
        <taxon>Spiroplasma</taxon>
    </lineage>
</organism>
<proteinExistence type="predicted"/>
<dbReference type="KEGG" id="scj:SCANT_v1c03970"/>
<sequence length="231" mass="27846">MINTFKPYKITSKDKENLKNLSPYWEKDVKKNIKKLLKWIIKFNKNPKDFNIEYTNDFEKYDILFQQIDNYSNFYNQKFKLINNNSRLLSKFHKLIVDYVFILGWVKSIELICVFFDDIQKKDIASKSLYAIELVNNCLISYFEVYKKQVINILKKDEYIDLISERIFSSKNTITKVDLIAREIMSYSKMLKKKSKISEDKLIKINILSIELIVFSNSILYFYTRFLRNVY</sequence>
<evidence type="ECO:0000256" key="1">
    <source>
        <dbReference type="SAM" id="Phobius"/>
    </source>
</evidence>
<gene>
    <name evidence="2" type="ORF">SCANT_v1c03970</name>
</gene>
<keyword evidence="1" id="KW-0812">Transmembrane</keyword>
<dbReference type="OrthoDB" id="391832at2"/>
<dbReference type="AlphaFoldDB" id="A0A0M4KEC7"/>
<evidence type="ECO:0000313" key="3">
    <source>
        <dbReference type="Proteomes" id="UP000063919"/>
    </source>
</evidence>
<dbReference type="Proteomes" id="UP000063919">
    <property type="component" value="Chromosome"/>
</dbReference>
<protein>
    <submittedName>
        <fullName evidence="2">Uncharacterized protein</fullName>
    </submittedName>
</protein>
<keyword evidence="3" id="KW-1185">Reference proteome</keyword>
<dbReference type="EMBL" id="CP012622">
    <property type="protein sequence ID" value="ALD66307.1"/>
    <property type="molecule type" value="Genomic_DNA"/>
</dbReference>
<keyword evidence="1" id="KW-1133">Transmembrane helix</keyword>
<reference evidence="2 3" key="1">
    <citation type="journal article" date="2015" name="Genome Announc.">
        <title>Complete Genome Sequence of Spiroplasma cantharicola CC-1T (DSM 21588), a Bacterium Isolated from Soldier Beetle (Cantharis carolinus).</title>
        <authorList>
            <person name="Lo W.S."/>
            <person name="Liu P.Y."/>
            <person name="Kuo C.H."/>
        </authorList>
    </citation>
    <scope>NUCLEOTIDE SEQUENCE [LARGE SCALE GENOMIC DNA]</scope>
    <source>
        <strain evidence="2 3">CC-1</strain>
    </source>
</reference>
<keyword evidence="1" id="KW-0472">Membrane</keyword>
<dbReference type="PATRIC" id="fig|362837.3.peg.399"/>
<accession>A0A0M4KEC7</accession>
<feature type="transmembrane region" description="Helical" evidence="1">
    <location>
        <begin position="202"/>
        <end position="223"/>
    </location>
</feature>